<dbReference type="EMBL" id="UGED01000013">
    <property type="protein sequence ID" value="STM08208.1"/>
    <property type="molecule type" value="Genomic_DNA"/>
</dbReference>
<keyword evidence="2 7" id="KW-0132">Cell division</keyword>
<reference evidence="7 8" key="1">
    <citation type="submission" date="2018-06" db="EMBL/GenBank/DDBJ databases">
        <authorList>
            <consortium name="Pathogen Informatics"/>
            <person name="Doyle S."/>
        </authorList>
    </citation>
    <scope>NUCLEOTIDE SEQUENCE [LARGE SCALE GENOMIC DNA]</scope>
    <source>
        <strain evidence="7 8">NCTC9962</strain>
    </source>
</reference>
<organism evidence="7 8">
    <name type="scientific">Escherichia coli</name>
    <dbReference type="NCBI Taxonomy" id="562"/>
    <lineage>
        <taxon>Bacteria</taxon>
        <taxon>Pseudomonadati</taxon>
        <taxon>Pseudomonadota</taxon>
        <taxon>Gammaproteobacteria</taxon>
        <taxon>Enterobacterales</taxon>
        <taxon>Enterobacteriaceae</taxon>
        <taxon>Escherichia</taxon>
    </lineage>
</organism>
<evidence type="ECO:0000259" key="6">
    <source>
        <dbReference type="Pfam" id="PF08478"/>
    </source>
</evidence>
<evidence type="ECO:0000256" key="3">
    <source>
        <dbReference type="ARBA" id="ARBA00022692"/>
    </source>
</evidence>
<evidence type="ECO:0000256" key="5">
    <source>
        <dbReference type="ARBA" id="ARBA00023306"/>
    </source>
</evidence>
<keyword evidence="4" id="KW-1133">Transmembrane helix</keyword>
<dbReference type="InterPro" id="IPR013685">
    <property type="entry name" value="POTRA_FtsQ_type"/>
</dbReference>
<name>A0A377CVZ5_ECOLX</name>
<accession>A0A377CVZ5</accession>
<evidence type="ECO:0000256" key="2">
    <source>
        <dbReference type="ARBA" id="ARBA00022618"/>
    </source>
</evidence>
<dbReference type="Gene3D" id="3.10.20.310">
    <property type="entry name" value="membrane protein fhac"/>
    <property type="match status" value="1"/>
</dbReference>
<feature type="domain" description="POTRA" evidence="6">
    <location>
        <begin position="9"/>
        <end position="50"/>
    </location>
</feature>
<sequence length="67" mass="7806">MTISGSSILALGEPGTFMTQDVNIIQTQIEQRLPWIKQVSVRKQWPDELKFIWLNMCRLRGGMINTW</sequence>
<keyword evidence="5" id="KW-0131">Cell cycle</keyword>
<keyword evidence="4" id="KW-0472">Membrane</keyword>
<dbReference type="GO" id="GO:0090529">
    <property type="term" value="P:cell septum assembly"/>
    <property type="evidence" value="ECO:0007669"/>
    <property type="project" value="InterPro"/>
</dbReference>
<dbReference type="InterPro" id="IPR026579">
    <property type="entry name" value="FtsQ"/>
</dbReference>
<protein>
    <submittedName>
        <fullName evidence="7">Cell division protein FtsQ</fullName>
    </submittedName>
</protein>
<keyword evidence="3" id="KW-0812">Transmembrane</keyword>
<gene>
    <name evidence="7" type="primary">ftsQ_2</name>
    <name evidence="7" type="ORF">NCTC9962_05798</name>
</gene>
<dbReference type="AlphaFoldDB" id="A0A377CVZ5"/>
<proteinExistence type="predicted"/>
<evidence type="ECO:0000256" key="1">
    <source>
        <dbReference type="ARBA" id="ARBA00022475"/>
    </source>
</evidence>
<evidence type="ECO:0000313" key="7">
    <source>
        <dbReference type="EMBL" id="STM08208.1"/>
    </source>
</evidence>
<evidence type="ECO:0000313" key="8">
    <source>
        <dbReference type="Proteomes" id="UP000254052"/>
    </source>
</evidence>
<dbReference type="PANTHER" id="PTHR35851">
    <property type="entry name" value="CELL DIVISION PROTEIN FTSQ"/>
    <property type="match status" value="1"/>
</dbReference>
<evidence type="ECO:0000256" key="4">
    <source>
        <dbReference type="ARBA" id="ARBA00022989"/>
    </source>
</evidence>
<keyword evidence="1" id="KW-1003">Cell membrane</keyword>
<dbReference type="PANTHER" id="PTHR35851:SF1">
    <property type="entry name" value="CELL DIVISION PROTEIN FTSQ"/>
    <property type="match status" value="1"/>
</dbReference>
<dbReference type="Proteomes" id="UP000254052">
    <property type="component" value="Unassembled WGS sequence"/>
</dbReference>
<dbReference type="Pfam" id="PF08478">
    <property type="entry name" value="POTRA_1"/>
    <property type="match status" value="1"/>
</dbReference>